<evidence type="ECO:0000256" key="1">
    <source>
        <dbReference type="SAM" id="MobiDB-lite"/>
    </source>
</evidence>
<keyword evidence="3" id="KW-1185">Reference proteome</keyword>
<comment type="caution">
    <text evidence="2">The sequence shown here is derived from an EMBL/GenBank/DDBJ whole genome shotgun (WGS) entry which is preliminary data.</text>
</comment>
<dbReference type="Proteomes" id="UP000076858">
    <property type="component" value="Unassembled WGS sequence"/>
</dbReference>
<gene>
    <name evidence="2" type="ORF">APZ42_012298</name>
</gene>
<sequence>MINPKNARQLSPKEEERLKVVGSEVEDMRESMKKYGLKLTQPKKNLEGKYDVKIFEIKLL</sequence>
<protein>
    <submittedName>
        <fullName evidence="2">Uncharacterized protein</fullName>
    </submittedName>
</protein>
<dbReference type="EMBL" id="LRGB01000086">
    <property type="protein sequence ID" value="KZS20903.1"/>
    <property type="molecule type" value="Genomic_DNA"/>
</dbReference>
<reference evidence="2 3" key="1">
    <citation type="submission" date="2016-03" db="EMBL/GenBank/DDBJ databases">
        <title>EvidentialGene: Evidence-directed Construction of Genes on Genomes.</title>
        <authorList>
            <person name="Gilbert D.G."/>
            <person name="Choi J.-H."/>
            <person name="Mockaitis K."/>
            <person name="Colbourne J."/>
            <person name="Pfrender M."/>
        </authorList>
    </citation>
    <scope>NUCLEOTIDE SEQUENCE [LARGE SCALE GENOMIC DNA]</scope>
    <source>
        <strain evidence="2 3">Xinb3</strain>
        <tissue evidence="2">Complete organism</tissue>
    </source>
</reference>
<organism evidence="2 3">
    <name type="scientific">Daphnia magna</name>
    <dbReference type="NCBI Taxonomy" id="35525"/>
    <lineage>
        <taxon>Eukaryota</taxon>
        <taxon>Metazoa</taxon>
        <taxon>Ecdysozoa</taxon>
        <taxon>Arthropoda</taxon>
        <taxon>Crustacea</taxon>
        <taxon>Branchiopoda</taxon>
        <taxon>Diplostraca</taxon>
        <taxon>Cladocera</taxon>
        <taxon>Anomopoda</taxon>
        <taxon>Daphniidae</taxon>
        <taxon>Daphnia</taxon>
    </lineage>
</organism>
<evidence type="ECO:0000313" key="2">
    <source>
        <dbReference type="EMBL" id="KZS20903.1"/>
    </source>
</evidence>
<feature type="region of interest" description="Disordered" evidence="1">
    <location>
        <begin position="1"/>
        <end position="22"/>
    </location>
</feature>
<evidence type="ECO:0000313" key="3">
    <source>
        <dbReference type="Proteomes" id="UP000076858"/>
    </source>
</evidence>
<name>A0A162RZG7_9CRUS</name>
<proteinExistence type="predicted"/>
<dbReference type="AlphaFoldDB" id="A0A162RZG7"/>
<accession>A0A162RZG7</accession>